<dbReference type="InterPro" id="IPR000073">
    <property type="entry name" value="AB_hydrolase_1"/>
</dbReference>
<dbReference type="InterPro" id="IPR029058">
    <property type="entry name" value="AB_hydrolase_fold"/>
</dbReference>
<accession>A0AB37QHJ9</accession>
<sequence length="291" mass="32389">MNWAGQLLLFGMREQNRHRFRLKLRRWKTENYEIAYLCSNDRNTGPTLVFLHGLGASKDQWGPQIYSLVDTYNCIFLDLPGEGESSFDTSQSYSPAAQTERLKAFLDSQLSKGFVLIGSSIGGCIACMYAATFPADVSHLIAMAPAGLPAWRPSLVMKQFLESGRHPFGYRTVGEMEKFWSIAFQHAPRIPLFMAKALATKGALRYKNIVKIMADFKGAGLYPLEARLTEIQALTLIVWGSEDRIFDISCLDKISSDLPNASICIIDGAGHVPYLECSEQTVTAIRNFIAG</sequence>
<dbReference type="AlphaFoldDB" id="A0AB37QHJ9"/>
<dbReference type="Gene3D" id="3.40.50.1820">
    <property type="entry name" value="alpha/beta hydrolase"/>
    <property type="match status" value="1"/>
</dbReference>
<dbReference type="Pfam" id="PF00561">
    <property type="entry name" value="Abhydrolase_1"/>
    <property type="match status" value="1"/>
</dbReference>
<comment type="caution">
    <text evidence="2">The sequence shown here is derived from an EMBL/GenBank/DDBJ whole genome shotgun (WGS) entry which is preliminary data.</text>
</comment>
<dbReference type="EMBL" id="RBSH01000332">
    <property type="protein sequence ID" value="RMR94078.1"/>
    <property type="molecule type" value="Genomic_DNA"/>
</dbReference>
<dbReference type="PANTHER" id="PTHR43798">
    <property type="entry name" value="MONOACYLGLYCEROL LIPASE"/>
    <property type="match status" value="1"/>
</dbReference>
<reference evidence="2 3" key="1">
    <citation type="submission" date="2018-08" db="EMBL/GenBank/DDBJ databases">
        <title>Recombination of ecologically and evolutionarily significant loci maintains genetic cohesion in the Pseudomonas syringae species complex.</title>
        <authorList>
            <person name="Dillon M."/>
            <person name="Thakur S."/>
            <person name="Almeida R.N.D."/>
            <person name="Weir B.S."/>
            <person name="Guttman D.S."/>
        </authorList>
    </citation>
    <scope>NUCLEOTIDE SEQUENCE [LARGE SCALE GENOMIC DNA]</scope>
    <source>
        <strain evidence="2 3">ICMP 5019</strain>
    </source>
</reference>
<dbReference type="PANTHER" id="PTHR43798:SF33">
    <property type="entry name" value="HYDROLASE, PUTATIVE (AFU_ORTHOLOGUE AFUA_2G14860)-RELATED"/>
    <property type="match status" value="1"/>
</dbReference>
<name>A0AB37QHJ9_9PSED</name>
<dbReference type="PRINTS" id="PR00111">
    <property type="entry name" value="ABHYDROLASE"/>
</dbReference>
<feature type="domain" description="AB hydrolase-1" evidence="1">
    <location>
        <begin position="46"/>
        <end position="276"/>
    </location>
</feature>
<dbReference type="RefSeq" id="WP_024671388.1">
    <property type="nucleotide sequence ID" value="NZ_RBSH01000332.1"/>
</dbReference>
<evidence type="ECO:0000313" key="3">
    <source>
        <dbReference type="Proteomes" id="UP000272613"/>
    </source>
</evidence>
<organism evidence="2 3">
    <name type="scientific">Pseudomonas coronafaciens pv. garcae</name>
    <dbReference type="NCBI Taxonomy" id="251653"/>
    <lineage>
        <taxon>Bacteria</taxon>
        <taxon>Pseudomonadati</taxon>
        <taxon>Pseudomonadota</taxon>
        <taxon>Gammaproteobacteria</taxon>
        <taxon>Pseudomonadales</taxon>
        <taxon>Pseudomonadaceae</taxon>
        <taxon>Pseudomonas</taxon>
        <taxon>Pseudomonas coronafaciens</taxon>
    </lineage>
</organism>
<dbReference type="InterPro" id="IPR050266">
    <property type="entry name" value="AB_hydrolase_sf"/>
</dbReference>
<evidence type="ECO:0000259" key="1">
    <source>
        <dbReference type="Pfam" id="PF00561"/>
    </source>
</evidence>
<dbReference type="Proteomes" id="UP000272613">
    <property type="component" value="Unassembled WGS sequence"/>
</dbReference>
<gene>
    <name evidence="2" type="ORF">ALP74_200176</name>
</gene>
<proteinExistence type="predicted"/>
<dbReference type="GO" id="GO:0016020">
    <property type="term" value="C:membrane"/>
    <property type="evidence" value="ECO:0007669"/>
    <property type="project" value="TreeGrafter"/>
</dbReference>
<dbReference type="SUPFAM" id="SSF53474">
    <property type="entry name" value="alpha/beta-Hydrolases"/>
    <property type="match status" value="1"/>
</dbReference>
<protein>
    <recommendedName>
        <fullName evidence="1">AB hydrolase-1 domain-containing protein</fullName>
    </recommendedName>
</protein>
<evidence type="ECO:0000313" key="2">
    <source>
        <dbReference type="EMBL" id="RMR94078.1"/>
    </source>
</evidence>